<protein>
    <recommendedName>
        <fullName evidence="1">Mos1 transposase HTH domain-containing protein</fullName>
    </recommendedName>
</protein>
<feature type="domain" description="Mos1 transposase HTH" evidence="1">
    <location>
        <begin position="13"/>
        <end position="62"/>
    </location>
</feature>
<organism evidence="2 3">
    <name type="scientific">Didymodactylos carnosus</name>
    <dbReference type="NCBI Taxonomy" id="1234261"/>
    <lineage>
        <taxon>Eukaryota</taxon>
        <taxon>Metazoa</taxon>
        <taxon>Spiralia</taxon>
        <taxon>Gnathifera</taxon>
        <taxon>Rotifera</taxon>
        <taxon>Eurotatoria</taxon>
        <taxon>Bdelloidea</taxon>
        <taxon>Philodinida</taxon>
        <taxon>Philodinidae</taxon>
        <taxon>Didymodactylos</taxon>
    </lineage>
</organism>
<dbReference type="InterPro" id="IPR036397">
    <property type="entry name" value="RNaseH_sf"/>
</dbReference>
<dbReference type="Pfam" id="PF01359">
    <property type="entry name" value="Transposase_1"/>
    <property type="match status" value="1"/>
</dbReference>
<dbReference type="GO" id="GO:0003690">
    <property type="term" value="F:double-stranded DNA binding"/>
    <property type="evidence" value="ECO:0007669"/>
    <property type="project" value="TreeGrafter"/>
</dbReference>
<dbReference type="PANTHER" id="PTHR46060:SF2">
    <property type="entry name" value="HISTONE-LYSINE N-METHYLTRANSFERASE SETMAR"/>
    <property type="match status" value="1"/>
</dbReference>
<dbReference type="GO" id="GO:0035861">
    <property type="term" value="C:site of double-strand break"/>
    <property type="evidence" value="ECO:0007669"/>
    <property type="project" value="TreeGrafter"/>
</dbReference>
<dbReference type="GO" id="GO:0006303">
    <property type="term" value="P:double-strand break repair via nonhomologous end joining"/>
    <property type="evidence" value="ECO:0007669"/>
    <property type="project" value="TreeGrafter"/>
</dbReference>
<dbReference type="InterPro" id="IPR001888">
    <property type="entry name" value="Transposase_1"/>
</dbReference>
<dbReference type="Gene3D" id="1.10.10.1450">
    <property type="match status" value="1"/>
</dbReference>
<proteinExistence type="predicted"/>
<dbReference type="GO" id="GO:0000793">
    <property type="term" value="C:condensed chromosome"/>
    <property type="evidence" value="ECO:0007669"/>
    <property type="project" value="TreeGrafter"/>
</dbReference>
<dbReference type="OrthoDB" id="616263at2759"/>
<dbReference type="Gene3D" id="1.10.10.10">
    <property type="entry name" value="Winged helix-like DNA-binding domain superfamily/Winged helix DNA-binding domain"/>
    <property type="match status" value="1"/>
</dbReference>
<dbReference type="GO" id="GO:0044547">
    <property type="term" value="F:DNA topoisomerase binding"/>
    <property type="evidence" value="ECO:0007669"/>
    <property type="project" value="TreeGrafter"/>
</dbReference>
<dbReference type="GO" id="GO:0015074">
    <property type="term" value="P:DNA integration"/>
    <property type="evidence" value="ECO:0007669"/>
    <property type="project" value="TreeGrafter"/>
</dbReference>
<dbReference type="InterPro" id="IPR052709">
    <property type="entry name" value="Transposase-MT_Hybrid"/>
</dbReference>
<dbReference type="AlphaFoldDB" id="A0A8S2TZA1"/>
<evidence type="ECO:0000313" key="2">
    <source>
        <dbReference type="EMBL" id="CAF4289499.1"/>
    </source>
</evidence>
<dbReference type="GO" id="GO:0000729">
    <property type="term" value="P:DNA double-strand break processing"/>
    <property type="evidence" value="ECO:0007669"/>
    <property type="project" value="TreeGrafter"/>
</dbReference>
<reference evidence="2" key="1">
    <citation type="submission" date="2021-02" db="EMBL/GenBank/DDBJ databases">
        <authorList>
            <person name="Nowell W R."/>
        </authorList>
    </citation>
    <scope>NUCLEOTIDE SEQUENCE</scope>
</reference>
<sequence>MDVDRETEINLSRREIRVLLLDEFFLGHKATEATNNICKTMGQDIISTRTAQRWFNRFDNGDFELDDSPRSGRPTEIDLDQLKQLIEDDPRLTTRCVAKQLGCSHTTIETHLNELGKTWKYGVWILHELSVHQLQYRLDVCMNLLTSHRNYEWLRNLITGDEKWVLYVNHTRKRQWLGVGQTGTATPKNDLHPKKVMLSVWWGVKGIIHWELLPDGCTVTADLYLRWRQVADSDGAYIIGNWLDV</sequence>
<dbReference type="Gene3D" id="3.30.420.10">
    <property type="entry name" value="Ribonuclease H-like superfamily/Ribonuclease H"/>
    <property type="match status" value="1"/>
</dbReference>
<gene>
    <name evidence="2" type="ORF">SRO942_LOCUS33675</name>
</gene>
<dbReference type="PANTHER" id="PTHR46060">
    <property type="entry name" value="MARINER MOS1 TRANSPOSASE-LIKE PROTEIN"/>
    <property type="match status" value="1"/>
</dbReference>
<dbReference type="GO" id="GO:0031297">
    <property type="term" value="P:replication fork processing"/>
    <property type="evidence" value="ECO:0007669"/>
    <property type="project" value="TreeGrafter"/>
</dbReference>
<dbReference type="Pfam" id="PF17906">
    <property type="entry name" value="HTH_48"/>
    <property type="match status" value="1"/>
</dbReference>
<dbReference type="GO" id="GO:0042800">
    <property type="term" value="F:histone H3K4 methyltransferase activity"/>
    <property type="evidence" value="ECO:0007669"/>
    <property type="project" value="TreeGrafter"/>
</dbReference>
<dbReference type="GO" id="GO:0046975">
    <property type="term" value="F:histone H3K36 methyltransferase activity"/>
    <property type="evidence" value="ECO:0007669"/>
    <property type="project" value="TreeGrafter"/>
</dbReference>
<dbReference type="GO" id="GO:0000014">
    <property type="term" value="F:single-stranded DNA endodeoxyribonuclease activity"/>
    <property type="evidence" value="ECO:0007669"/>
    <property type="project" value="TreeGrafter"/>
</dbReference>
<dbReference type="EMBL" id="CAJOBC010082640">
    <property type="protein sequence ID" value="CAF4289499.1"/>
    <property type="molecule type" value="Genomic_DNA"/>
</dbReference>
<dbReference type="InterPro" id="IPR041426">
    <property type="entry name" value="Mos1_HTH"/>
</dbReference>
<evidence type="ECO:0000259" key="1">
    <source>
        <dbReference type="Pfam" id="PF17906"/>
    </source>
</evidence>
<dbReference type="Proteomes" id="UP000681722">
    <property type="component" value="Unassembled WGS sequence"/>
</dbReference>
<name>A0A8S2TZA1_9BILA</name>
<dbReference type="InterPro" id="IPR036388">
    <property type="entry name" value="WH-like_DNA-bd_sf"/>
</dbReference>
<dbReference type="GO" id="GO:0005634">
    <property type="term" value="C:nucleus"/>
    <property type="evidence" value="ECO:0007669"/>
    <property type="project" value="TreeGrafter"/>
</dbReference>
<dbReference type="GO" id="GO:0003697">
    <property type="term" value="F:single-stranded DNA binding"/>
    <property type="evidence" value="ECO:0007669"/>
    <property type="project" value="TreeGrafter"/>
</dbReference>
<comment type="caution">
    <text evidence="2">The sequence shown here is derived from an EMBL/GenBank/DDBJ whole genome shotgun (WGS) entry which is preliminary data.</text>
</comment>
<accession>A0A8S2TZA1</accession>
<evidence type="ECO:0000313" key="3">
    <source>
        <dbReference type="Proteomes" id="UP000681722"/>
    </source>
</evidence>
<dbReference type="GO" id="GO:0044774">
    <property type="term" value="P:mitotic DNA integrity checkpoint signaling"/>
    <property type="evidence" value="ECO:0007669"/>
    <property type="project" value="TreeGrafter"/>
</dbReference>